<evidence type="ECO:0000256" key="6">
    <source>
        <dbReference type="SAM" id="Phobius"/>
    </source>
</evidence>
<dbReference type="SUPFAM" id="SSF56112">
    <property type="entry name" value="Protein kinase-like (PK-like)"/>
    <property type="match status" value="1"/>
</dbReference>
<keyword evidence="6" id="KW-0812">Transmembrane</keyword>
<keyword evidence="6" id="KW-1133">Transmembrane helix</keyword>
<dbReference type="PROSITE" id="PS00107">
    <property type="entry name" value="PROTEIN_KINASE_ATP"/>
    <property type="match status" value="1"/>
</dbReference>
<dbReference type="EMBL" id="CP108110">
    <property type="protein sequence ID" value="WUQ88998.1"/>
    <property type="molecule type" value="Genomic_DNA"/>
</dbReference>
<keyword evidence="3 8" id="KW-0418">Kinase</keyword>
<name>A0ABZ1UCX6_9ACTN</name>
<organism evidence="8 9">
    <name type="scientific">Kitasatospora purpeofusca</name>
    <dbReference type="NCBI Taxonomy" id="67352"/>
    <lineage>
        <taxon>Bacteria</taxon>
        <taxon>Bacillati</taxon>
        <taxon>Actinomycetota</taxon>
        <taxon>Actinomycetes</taxon>
        <taxon>Kitasatosporales</taxon>
        <taxon>Streptomycetaceae</taxon>
        <taxon>Kitasatospora</taxon>
    </lineage>
</organism>
<gene>
    <name evidence="8" type="ORF">OHA16_29645</name>
</gene>
<evidence type="ECO:0000256" key="5">
    <source>
        <dbReference type="PROSITE-ProRule" id="PRU10141"/>
    </source>
</evidence>
<keyword evidence="1" id="KW-0808">Transferase</keyword>
<dbReference type="PROSITE" id="PS50011">
    <property type="entry name" value="PROTEIN_KINASE_DOM"/>
    <property type="match status" value="1"/>
</dbReference>
<evidence type="ECO:0000256" key="2">
    <source>
        <dbReference type="ARBA" id="ARBA00022741"/>
    </source>
</evidence>
<feature type="domain" description="Protein kinase" evidence="7">
    <location>
        <begin position="15"/>
        <end position="282"/>
    </location>
</feature>
<dbReference type="PROSITE" id="PS00108">
    <property type="entry name" value="PROTEIN_KINASE_ST"/>
    <property type="match status" value="1"/>
</dbReference>
<dbReference type="SMART" id="SM00220">
    <property type="entry name" value="S_TKc"/>
    <property type="match status" value="1"/>
</dbReference>
<dbReference type="GO" id="GO:0004674">
    <property type="term" value="F:protein serine/threonine kinase activity"/>
    <property type="evidence" value="ECO:0007669"/>
    <property type="project" value="UniProtKB-KW"/>
</dbReference>
<sequence>MRPRRESDPAEVGPYRVLAELGRGGMGRVLLGAGPDGRLVAVKQVHERFAADAAFRARFRREVAASRRVSGAYTAAVMDADVEAVTPWLASVFVVGPSLADAVESGGPLPSDAVHGLAVGLATALVEIHRAGLIHRDLKPGNVLLAEDGVRVIDFGIARAVEEDAELTHTGGVIGSPAFMSPEQAEGRALTPASDVFSLASLLALALSGRSPFEGASALRTLYNVVHSEPDLGGVAPVTRPFLEACLVKDPAARPTPARLLELLGPVAPAARRWPAAVHTMITAQQAEVDRMLADPGRTLVLRAGTPVPVAAAVQPDVVQPDPTALRTVLDGAVTGSVTGSGAAVDAVDATSAPAPPRRRPRRTAALVAAAVVALAGVGGGGYLLLRDPDGGGAGTGPAVADKYLKAPICSEAAPQLPLPTEQRRTEDDRYFEQTTNAETRCAWYGSYLAADGVRYQDDTAAATVTWKIRRSSGSDNGTRVQRKDFSDFAEGKRNAPGIGVGDDAFWDAPGRGESCTLAVRDGNVWLWVGLGGPEHPEDRCEAQAAEVARAALAAMPH</sequence>
<dbReference type="Gene3D" id="1.10.510.10">
    <property type="entry name" value="Transferase(Phosphotransferase) domain 1"/>
    <property type="match status" value="1"/>
</dbReference>
<keyword evidence="6" id="KW-0472">Membrane</keyword>
<evidence type="ECO:0000313" key="9">
    <source>
        <dbReference type="Proteomes" id="UP001432222"/>
    </source>
</evidence>
<protein>
    <submittedName>
        <fullName evidence="8">Serine/threonine protein kinase</fullName>
    </submittedName>
</protein>
<keyword evidence="9" id="KW-1185">Reference proteome</keyword>
<dbReference type="PANTHER" id="PTHR43289">
    <property type="entry name" value="MITOGEN-ACTIVATED PROTEIN KINASE KINASE KINASE 20-RELATED"/>
    <property type="match status" value="1"/>
</dbReference>
<keyword evidence="8" id="KW-0723">Serine/threonine-protein kinase</keyword>
<dbReference type="PANTHER" id="PTHR43289:SF34">
    <property type="entry name" value="SERINE_THREONINE-PROTEIN KINASE YBDM-RELATED"/>
    <property type="match status" value="1"/>
</dbReference>
<dbReference type="InterPro" id="IPR017441">
    <property type="entry name" value="Protein_kinase_ATP_BS"/>
</dbReference>
<keyword evidence="4 5" id="KW-0067">ATP-binding</keyword>
<evidence type="ECO:0000256" key="3">
    <source>
        <dbReference type="ARBA" id="ARBA00022777"/>
    </source>
</evidence>
<dbReference type="InterPro" id="IPR008271">
    <property type="entry name" value="Ser/Thr_kinase_AS"/>
</dbReference>
<dbReference type="Gene3D" id="3.30.200.20">
    <property type="entry name" value="Phosphorylase Kinase, domain 1"/>
    <property type="match status" value="1"/>
</dbReference>
<proteinExistence type="predicted"/>
<dbReference type="CDD" id="cd14014">
    <property type="entry name" value="STKc_PknB_like"/>
    <property type="match status" value="1"/>
</dbReference>
<feature type="transmembrane region" description="Helical" evidence="6">
    <location>
        <begin position="365"/>
        <end position="386"/>
    </location>
</feature>
<dbReference type="InterPro" id="IPR011009">
    <property type="entry name" value="Kinase-like_dom_sf"/>
</dbReference>
<dbReference type="InterPro" id="IPR000719">
    <property type="entry name" value="Prot_kinase_dom"/>
</dbReference>
<evidence type="ECO:0000256" key="4">
    <source>
        <dbReference type="ARBA" id="ARBA00022840"/>
    </source>
</evidence>
<dbReference type="Pfam" id="PF00069">
    <property type="entry name" value="Pkinase"/>
    <property type="match status" value="1"/>
</dbReference>
<evidence type="ECO:0000259" key="7">
    <source>
        <dbReference type="PROSITE" id="PS50011"/>
    </source>
</evidence>
<evidence type="ECO:0000256" key="1">
    <source>
        <dbReference type="ARBA" id="ARBA00022679"/>
    </source>
</evidence>
<reference evidence="8" key="1">
    <citation type="submission" date="2022-10" db="EMBL/GenBank/DDBJ databases">
        <title>The complete genomes of actinobacterial strains from the NBC collection.</title>
        <authorList>
            <person name="Joergensen T.S."/>
            <person name="Alvarez Arevalo M."/>
            <person name="Sterndorff E.B."/>
            <person name="Faurdal D."/>
            <person name="Vuksanovic O."/>
            <person name="Mourched A.-S."/>
            <person name="Charusanti P."/>
            <person name="Shaw S."/>
            <person name="Blin K."/>
            <person name="Weber T."/>
        </authorList>
    </citation>
    <scope>NUCLEOTIDE SEQUENCE</scope>
    <source>
        <strain evidence="8">NBC_00222</strain>
    </source>
</reference>
<evidence type="ECO:0000313" key="8">
    <source>
        <dbReference type="EMBL" id="WUQ88998.1"/>
    </source>
</evidence>
<accession>A0ABZ1UCX6</accession>
<feature type="binding site" evidence="5">
    <location>
        <position position="43"/>
    </location>
    <ligand>
        <name>ATP</name>
        <dbReference type="ChEBI" id="CHEBI:30616"/>
    </ligand>
</feature>
<keyword evidence="2 5" id="KW-0547">Nucleotide-binding</keyword>
<dbReference type="Proteomes" id="UP001432222">
    <property type="component" value="Chromosome"/>
</dbReference>